<feature type="transmembrane region" description="Helical" evidence="1">
    <location>
        <begin position="12"/>
        <end position="34"/>
    </location>
</feature>
<dbReference type="Proteomes" id="UP000451471">
    <property type="component" value="Unassembled WGS sequence"/>
</dbReference>
<keyword evidence="1" id="KW-0812">Transmembrane</keyword>
<dbReference type="AlphaFoldDB" id="A0A6B0GL53"/>
<gene>
    <name evidence="2" type="ORF">GQS65_08935</name>
</gene>
<comment type="caution">
    <text evidence="2">The sequence shown here is derived from an EMBL/GenBank/DDBJ whole genome shotgun (WGS) entry which is preliminary data.</text>
</comment>
<dbReference type="EMBL" id="WSZK01000015">
    <property type="protein sequence ID" value="MWG34611.1"/>
    <property type="molecule type" value="Genomic_DNA"/>
</dbReference>
<sequence length="70" mass="7336">MGRYGSLDYPTFAKRGFLLGVAMFLGGALGASLIHGPSTLHTLLIDMEALGILVGLFAPLVFGVVMPLTE</sequence>
<dbReference type="InterPro" id="IPR057182">
    <property type="entry name" value="DUF7860"/>
</dbReference>
<accession>A0A6B0GL53</accession>
<proteinExistence type="predicted"/>
<evidence type="ECO:0000313" key="2">
    <source>
        <dbReference type="EMBL" id="MWG34611.1"/>
    </source>
</evidence>
<keyword evidence="1" id="KW-1133">Transmembrane helix</keyword>
<evidence type="ECO:0000256" key="1">
    <source>
        <dbReference type="SAM" id="Phobius"/>
    </source>
</evidence>
<reference evidence="2 3" key="1">
    <citation type="submission" date="2019-12" db="EMBL/GenBank/DDBJ databases">
        <title>Halocatena pleomorpha gen. nov. sp. nov., an extremely halophilic archaeon of family Halobacteriaceae isolated from saltpan soil.</title>
        <authorList>
            <person name="Pal Y."/>
            <person name="Verma A."/>
            <person name="Krishnamurthi S."/>
            <person name="Kumar P."/>
        </authorList>
    </citation>
    <scope>NUCLEOTIDE SEQUENCE [LARGE SCALE GENOMIC DNA]</scope>
    <source>
        <strain evidence="2 3">JCM 16495</strain>
    </source>
</reference>
<keyword evidence="3" id="KW-1185">Reference proteome</keyword>
<evidence type="ECO:0008006" key="4">
    <source>
        <dbReference type="Google" id="ProtNLM"/>
    </source>
</evidence>
<dbReference type="Pfam" id="PF25259">
    <property type="entry name" value="DUF7860"/>
    <property type="match status" value="1"/>
</dbReference>
<feature type="transmembrane region" description="Helical" evidence="1">
    <location>
        <begin position="49"/>
        <end position="68"/>
    </location>
</feature>
<name>A0A6B0GL53_9EURY</name>
<organism evidence="2 3">
    <name type="scientific">Halomarina oriensis</name>
    <dbReference type="NCBI Taxonomy" id="671145"/>
    <lineage>
        <taxon>Archaea</taxon>
        <taxon>Methanobacteriati</taxon>
        <taxon>Methanobacteriota</taxon>
        <taxon>Stenosarchaea group</taxon>
        <taxon>Halobacteria</taxon>
        <taxon>Halobacteriales</taxon>
        <taxon>Natronomonadaceae</taxon>
        <taxon>Halomarina</taxon>
    </lineage>
</organism>
<evidence type="ECO:0000313" key="3">
    <source>
        <dbReference type="Proteomes" id="UP000451471"/>
    </source>
</evidence>
<dbReference type="RefSeq" id="WP_158204270.1">
    <property type="nucleotide sequence ID" value="NZ_WSZK01000015.1"/>
</dbReference>
<dbReference type="OrthoDB" id="201415at2157"/>
<keyword evidence="1" id="KW-0472">Membrane</keyword>
<protein>
    <recommendedName>
        <fullName evidence="4">MFS transporter</fullName>
    </recommendedName>
</protein>